<dbReference type="HAMAP" id="MF_00080">
    <property type="entry name" value="IF_3"/>
    <property type="match status" value="1"/>
</dbReference>
<protein>
    <recommendedName>
        <fullName evidence="4">Translation initiation factor IF-3</fullName>
    </recommendedName>
</protein>
<dbReference type="Pfam" id="PF05198">
    <property type="entry name" value="IF3_N"/>
    <property type="match status" value="1"/>
</dbReference>
<evidence type="ECO:0000256" key="4">
    <source>
        <dbReference type="RuleBase" id="RU000646"/>
    </source>
</evidence>
<evidence type="ECO:0000313" key="9">
    <source>
        <dbReference type="Proteomes" id="UP000316726"/>
    </source>
</evidence>
<dbReference type="NCBIfam" id="TIGR00168">
    <property type="entry name" value="infC"/>
    <property type="match status" value="1"/>
</dbReference>
<name>A0A5B8MLF6_9CHLO</name>
<dbReference type="Gene3D" id="3.10.20.80">
    <property type="entry name" value="Translation initiation factor 3 (IF-3), N-terminal domain"/>
    <property type="match status" value="1"/>
</dbReference>
<feature type="domain" description="Translation initiation factor 3 N-terminal" evidence="7">
    <location>
        <begin position="88"/>
        <end position="156"/>
    </location>
</feature>
<dbReference type="FunFam" id="3.30.110.10:FF:000001">
    <property type="entry name" value="Translation initiation factor IF-3"/>
    <property type="match status" value="1"/>
</dbReference>
<dbReference type="InterPro" id="IPR019814">
    <property type="entry name" value="Translation_initiation_fac_3_N"/>
</dbReference>
<comment type="function">
    <text evidence="4">IF-3 binds to the 30S ribosomal subunit and shifts the equilibrium between 70S ribosomes and their 50S and 30S subunits in favor of the free subunits, thus enhancing the availability of 30S subunits on which protein synthesis initiation begins.</text>
</comment>
<dbReference type="GO" id="GO:0003743">
    <property type="term" value="F:translation initiation factor activity"/>
    <property type="evidence" value="ECO:0007669"/>
    <property type="project" value="UniProtKB-KW"/>
</dbReference>
<dbReference type="Proteomes" id="UP000316726">
    <property type="component" value="Chromosome 4"/>
</dbReference>
<dbReference type="Pfam" id="PF00707">
    <property type="entry name" value="IF3_C"/>
    <property type="match status" value="1"/>
</dbReference>
<comment type="subunit">
    <text evidence="4">Monomer.</text>
</comment>
<evidence type="ECO:0000256" key="1">
    <source>
        <dbReference type="ARBA" id="ARBA00005439"/>
    </source>
</evidence>
<dbReference type="PANTHER" id="PTHR10938:SF0">
    <property type="entry name" value="TRANSLATION INITIATION FACTOR IF-3, MITOCHONDRIAL"/>
    <property type="match status" value="1"/>
</dbReference>
<comment type="subcellular location">
    <subcellularLocation>
        <location evidence="4">Plastid</location>
        <location evidence="4">Chloroplast</location>
    </subcellularLocation>
</comment>
<feature type="region of interest" description="Disordered" evidence="5">
    <location>
        <begin position="31"/>
        <end position="94"/>
    </location>
</feature>
<evidence type="ECO:0000313" key="8">
    <source>
        <dbReference type="EMBL" id="QDZ20475.1"/>
    </source>
</evidence>
<dbReference type="GO" id="GO:0009507">
    <property type="term" value="C:chloroplast"/>
    <property type="evidence" value="ECO:0007669"/>
    <property type="project" value="UniProtKB-SubCell"/>
</dbReference>
<dbReference type="InterPro" id="IPR019815">
    <property type="entry name" value="Translation_initiation_fac_3_C"/>
</dbReference>
<dbReference type="STRING" id="1764295.A0A5B8MLF6"/>
<feature type="compositionally biased region" description="Gly residues" evidence="5">
    <location>
        <begin position="38"/>
        <end position="49"/>
    </location>
</feature>
<dbReference type="AlphaFoldDB" id="A0A5B8MLF6"/>
<dbReference type="PANTHER" id="PTHR10938">
    <property type="entry name" value="TRANSLATION INITIATION FACTOR IF-3"/>
    <property type="match status" value="1"/>
</dbReference>
<dbReference type="InterPro" id="IPR019813">
    <property type="entry name" value="Translation_initiation_fac3_CS"/>
</dbReference>
<keyword evidence="3 4" id="KW-0648">Protein biosynthesis</keyword>
<reference evidence="8 9" key="1">
    <citation type="submission" date="2018-07" db="EMBL/GenBank/DDBJ databases">
        <title>The complete nuclear genome of the prasinophyte Chloropicon primus (CCMP1205).</title>
        <authorList>
            <person name="Pombert J.-F."/>
            <person name="Otis C."/>
            <person name="Turmel M."/>
            <person name="Lemieux C."/>
        </authorList>
    </citation>
    <scope>NUCLEOTIDE SEQUENCE [LARGE SCALE GENOMIC DNA]</scope>
    <source>
        <strain evidence="8 9">CCMP1205</strain>
    </source>
</reference>
<keyword evidence="9" id="KW-1185">Reference proteome</keyword>
<dbReference type="InterPro" id="IPR001288">
    <property type="entry name" value="Translation_initiation_fac_3"/>
</dbReference>
<comment type="similarity">
    <text evidence="1 4">Belongs to the IF-3 family.</text>
</comment>
<dbReference type="GO" id="GO:0043022">
    <property type="term" value="F:ribosome binding"/>
    <property type="evidence" value="ECO:0007669"/>
    <property type="project" value="TreeGrafter"/>
</dbReference>
<organism evidence="8 9">
    <name type="scientific">Chloropicon primus</name>
    <dbReference type="NCBI Taxonomy" id="1764295"/>
    <lineage>
        <taxon>Eukaryota</taxon>
        <taxon>Viridiplantae</taxon>
        <taxon>Chlorophyta</taxon>
        <taxon>Chloropicophyceae</taxon>
        <taxon>Chloropicales</taxon>
        <taxon>Chloropicaceae</taxon>
        <taxon>Chloropicon</taxon>
    </lineage>
</organism>
<gene>
    <name evidence="8" type="ORF">A3770_04p29930</name>
</gene>
<proteinExistence type="inferred from homology"/>
<accession>A0A5B8MLF6</accession>
<dbReference type="PROSITE" id="PS00938">
    <property type="entry name" value="IF3"/>
    <property type="match status" value="1"/>
</dbReference>
<evidence type="ECO:0000259" key="6">
    <source>
        <dbReference type="Pfam" id="PF00707"/>
    </source>
</evidence>
<dbReference type="InterPro" id="IPR036787">
    <property type="entry name" value="T_IF-3_N_sf"/>
</dbReference>
<dbReference type="FunFam" id="3.10.20.80:FF:000001">
    <property type="entry name" value="Translation initiation factor IF-3"/>
    <property type="match status" value="1"/>
</dbReference>
<dbReference type="SUPFAM" id="SSF55200">
    <property type="entry name" value="Translation initiation factor IF3, C-terminal domain"/>
    <property type="match status" value="1"/>
</dbReference>
<evidence type="ECO:0000256" key="5">
    <source>
        <dbReference type="SAM" id="MobiDB-lite"/>
    </source>
</evidence>
<dbReference type="OrthoDB" id="21573at2759"/>
<dbReference type="EMBL" id="CP031037">
    <property type="protein sequence ID" value="QDZ20475.1"/>
    <property type="molecule type" value="Genomic_DNA"/>
</dbReference>
<sequence>MVARVCAAGRGGCQCGLARAATRRATSVGALARPGVGHHPGQGGEGGVLGTRRERSSCVRVEAYQSQGSRRGGYRGRGPPKPRGPPKNDEIRGKEVRVIGSQRENLGVLPTQEALSMAAGEGLDLVLVTPDAKPPVCRIVDYGKFLYEQEKKKKEAKKGQSKAKSAVKELKLRPNTDVHDYNVRLKKCLQFLGKGNKVKITVVFNGRDMAYKDKGRELLERFREDVDGAGHVDGRPSMQGRQMMMYINPGLNKESK</sequence>
<dbReference type="InterPro" id="IPR036788">
    <property type="entry name" value="T_IF-3_C_sf"/>
</dbReference>
<evidence type="ECO:0000259" key="7">
    <source>
        <dbReference type="Pfam" id="PF05198"/>
    </source>
</evidence>
<keyword evidence="2 4" id="KW-0396">Initiation factor</keyword>
<dbReference type="SUPFAM" id="SSF54364">
    <property type="entry name" value="Translation initiation factor IF3, N-terminal domain"/>
    <property type="match status" value="1"/>
</dbReference>
<dbReference type="Gene3D" id="3.30.110.10">
    <property type="entry name" value="Translation initiation factor 3 (IF-3), C-terminal domain"/>
    <property type="match status" value="1"/>
</dbReference>
<evidence type="ECO:0000256" key="3">
    <source>
        <dbReference type="ARBA" id="ARBA00022917"/>
    </source>
</evidence>
<dbReference type="GO" id="GO:0032790">
    <property type="term" value="P:ribosome disassembly"/>
    <property type="evidence" value="ECO:0007669"/>
    <property type="project" value="TreeGrafter"/>
</dbReference>
<feature type="domain" description="Translation initiation factor 3 C-terminal" evidence="6">
    <location>
        <begin position="166"/>
        <end position="249"/>
    </location>
</feature>
<evidence type="ECO:0000256" key="2">
    <source>
        <dbReference type="ARBA" id="ARBA00022540"/>
    </source>
</evidence>